<name>A0AAV1CV84_OLDCO</name>
<reference evidence="1" key="1">
    <citation type="submission" date="2023-03" db="EMBL/GenBank/DDBJ databases">
        <authorList>
            <person name="Julca I."/>
        </authorList>
    </citation>
    <scope>NUCLEOTIDE SEQUENCE</scope>
</reference>
<protein>
    <submittedName>
        <fullName evidence="1">OLC1v1036115C1</fullName>
    </submittedName>
</protein>
<dbReference type="EMBL" id="OX459120">
    <property type="protein sequence ID" value="CAI9099320.1"/>
    <property type="molecule type" value="Genomic_DNA"/>
</dbReference>
<feature type="non-terminal residue" evidence="1">
    <location>
        <position position="1"/>
    </location>
</feature>
<dbReference type="AlphaFoldDB" id="A0AAV1CV84"/>
<gene>
    <name evidence="1" type="ORF">OLC1_LOCUS9367</name>
</gene>
<evidence type="ECO:0000313" key="1">
    <source>
        <dbReference type="EMBL" id="CAI9099320.1"/>
    </source>
</evidence>
<organism evidence="1 2">
    <name type="scientific">Oldenlandia corymbosa var. corymbosa</name>
    <dbReference type="NCBI Taxonomy" id="529605"/>
    <lineage>
        <taxon>Eukaryota</taxon>
        <taxon>Viridiplantae</taxon>
        <taxon>Streptophyta</taxon>
        <taxon>Embryophyta</taxon>
        <taxon>Tracheophyta</taxon>
        <taxon>Spermatophyta</taxon>
        <taxon>Magnoliopsida</taxon>
        <taxon>eudicotyledons</taxon>
        <taxon>Gunneridae</taxon>
        <taxon>Pentapetalae</taxon>
        <taxon>asterids</taxon>
        <taxon>lamiids</taxon>
        <taxon>Gentianales</taxon>
        <taxon>Rubiaceae</taxon>
        <taxon>Rubioideae</taxon>
        <taxon>Spermacoceae</taxon>
        <taxon>Hedyotis-Oldenlandia complex</taxon>
        <taxon>Oldenlandia</taxon>
    </lineage>
</organism>
<accession>A0AAV1CV84</accession>
<dbReference type="Proteomes" id="UP001161247">
    <property type="component" value="Chromosome 3"/>
</dbReference>
<proteinExistence type="predicted"/>
<keyword evidence="2" id="KW-1185">Reference proteome</keyword>
<evidence type="ECO:0000313" key="2">
    <source>
        <dbReference type="Proteomes" id="UP001161247"/>
    </source>
</evidence>
<sequence>VINYIDIKGGNPIRKKGKEAIRRYLLGRLGIGMEQRGVFTWSNRRSGSEEVKERLDMAFVNEG</sequence>